<sequence>MSEILVTLSSVCGGSLEEQFQKLYPAVISQLKPGNSGSISFTVKFKRMEDTATMVNTSFSLTPKFPAIKKASICQITGEGKLKTDAPIENRVTQLNLVGGNSNE</sequence>
<dbReference type="EMBL" id="FOTS01000040">
    <property type="protein sequence ID" value="SFM09853.1"/>
    <property type="molecule type" value="Genomic_DNA"/>
</dbReference>
<accession>A0A1I4N3L3</accession>
<dbReference type="Proteomes" id="UP000199520">
    <property type="component" value="Unassembled WGS sequence"/>
</dbReference>
<evidence type="ECO:0000313" key="1">
    <source>
        <dbReference type="EMBL" id="SFM09853.1"/>
    </source>
</evidence>
<evidence type="ECO:0000313" key="2">
    <source>
        <dbReference type="Proteomes" id="UP000199520"/>
    </source>
</evidence>
<dbReference type="RefSeq" id="WP_090940915.1">
    <property type="nucleotide sequence ID" value="NZ_FOTS01000040.1"/>
</dbReference>
<organism evidence="1 2">
    <name type="scientific">Pelosinus propionicus DSM 13327</name>
    <dbReference type="NCBI Taxonomy" id="1123291"/>
    <lineage>
        <taxon>Bacteria</taxon>
        <taxon>Bacillati</taxon>
        <taxon>Bacillota</taxon>
        <taxon>Negativicutes</taxon>
        <taxon>Selenomonadales</taxon>
        <taxon>Sporomusaceae</taxon>
        <taxon>Pelosinus</taxon>
    </lineage>
</organism>
<gene>
    <name evidence="1" type="ORF">SAMN04490355_104070</name>
</gene>
<reference evidence="2" key="1">
    <citation type="submission" date="2016-10" db="EMBL/GenBank/DDBJ databases">
        <authorList>
            <person name="Varghese N."/>
            <person name="Submissions S."/>
        </authorList>
    </citation>
    <scope>NUCLEOTIDE SEQUENCE [LARGE SCALE GENOMIC DNA]</scope>
    <source>
        <strain evidence="2">DSM 13327</strain>
    </source>
</reference>
<name>A0A1I4N3L3_9FIRM</name>
<protein>
    <submittedName>
        <fullName evidence="1">Uncharacterized protein</fullName>
    </submittedName>
</protein>
<dbReference type="OrthoDB" id="9852755at2"/>
<keyword evidence="2" id="KW-1185">Reference proteome</keyword>
<dbReference type="STRING" id="1123291.SAMN04490355_104070"/>
<dbReference type="AlphaFoldDB" id="A0A1I4N3L3"/>
<proteinExistence type="predicted"/>